<dbReference type="InterPro" id="IPR006148">
    <property type="entry name" value="Glc/Gal-6P_isomerase"/>
</dbReference>
<dbReference type="NCBIfam" id="TIGR01198">
    <property type="entry name" value="pgl"/>
    <property type="match status" value="1"/>
</dbReference>
<evidence type="ECO:0000256" key="1">
    <source>
        <dbReference type="ARBA" id="ARBA00000832"/>
    </source>
</evidence>
<accession>A0A1I1USB7</accession>
<dbReference type="AlphaFoldDB" id="A0A1I1USB7"/>
<dbReference type="Proteomes" id="UP000198977">
    <property type="component" value="Unassembled WGS sequence"/>
</dbReference>
<evidence type="ECO:0000313" key="9">
    <source>
        <dbReference type="EMBL" id="SFD73732.1"/>
    </source>
</evidence>
<dbReference type="GO" id="GO:0005975">
    <property type="term" value="P:carbohydrate metabolic process"/>
    <property type="evidence" value="ECO:0007669"/>
    <property type="project" value="UniProtKB-UniRule"/>
</dbReference>
<sequence length="223" mass="23743">MNVIEYADQEMLSMNVANVLAGALKKCLLVHDFASFAVPGGTTPGPIFDMLSGIALDWSRVHVLLTDERWVAEEDGRSNARLIRERLLVDHATNARFIPYFQNGMDAASGSAALAETLTSELPLSLLLLGMGGDMHTASLFPGAPGLKEALASDAPPLCAVQPQDQDIARVTLAAHVLDGAMDKHLVIFGDAKRAALERAATLPPEEAPIAAVLDELTVHWAA</sequence>
<comment type="catalytic activity">
    <reaction evidence="1 7">
        <text>6-phospho-D-glucono-1,5-lactone + H2O = 6-phospho-D-gluconate + H(+)</text>
        <dbReference type="Rhea" id="RHEA:12556"/>
        <dbReference type="ChEBI" id="CHEBI:15377"/>
        <dbReference type="ChEBI" id="CHEBI:15378"/>
        <dbReference type="ChEBI" id="CHEBI:57955"/>
        <dbReference type="ChEBI" id="CHEBI:58759"/>
        <dbReference type="EC" id="3.1.1.31"/>
    </reaction>
</comment>
<feature type="domain" description="Glucosamine/galactosamine-6-phosphate isomerase" evidence="8">
    <location>
        <begin position="8"/>
        <end position="221"/>
    </location>
</feature>
<evidence type="ECO:0000256" key="4">
    <source>
        <dbReference type="ARBA" id="ARBA00010662"/>
    </source>
</evidence>
<reference evidence="9 10" key="1">
    <citation type="submission" date="2016-10" db="EMBL/GenBank/DDBJ databases">
        <authorList>
            <person name="de Groot N.N."/>
        </authorList>
    </citation>
    <scope>NUCLEOTIDE SEQUENCE [LARGE SCALE GENOMIC DNA]</scope>
    <source>
        <strain evidence="9 10">DSM 11443</strain>
    </source>
</reference>
<dbReference type="InterPro" id="IPR037171">
    <property type="entry name" value="NagB/RpiA_transferase-like"/>
</dbReference>
<dbReference type="PANTHER" id="PTHR11054:SF0">
    <property type="entry name" value="6-PHOSPHOGLUCONOLACTONASE"/>
    <property type="match status" value="1"/>
</dbReference>
<comment type="function">
    <text evidence="2 7">Hydrolysis of 6-phosphogluconolactone to 6-phosphogluconate.</text>
</comment>
<evidence type="ECO:0000256" key="5">
    <source>
        <dbReference type="ARBA" id="ARBA00013198"/>
    </source>
</evidence>
<dbReference type="EMBL" id="FOMW01000002">
    <property type="protein sequence ID" value="SFD73732.1"/>
    <property type="molecule type" value="Genomic_DNA"/>
</dbReference>
<evidence type="ECO:0000256" key="7">
    <source>
        <dbReference type="RuleBase" id="RU365095"/>
    </source>
</evidence>
<name>A0A1I1USB7_9RHOB</name>
<evidence type="ECO:0000259" key="8">
    <source>
        <dbReference type="Pfam" id="PF01182"/>
    </source>
</evidence>
<dbReference type="RefSeq" id="WP_093922462.1">
    <property type="nucleotide sequence ID" value="NZ_FOMW01000002.1"/>
</dbReference>
<dbReference type="GO" id="GO:0006098">
    <property type="term" value="P:pentose-phosphate shunt"/>
    <property type="evidence" value="ECO:0007669"/>
    <property type="project" value="UniProtKB-UniPathway"/>
</dbReference>
<keyword evidence="7" id="KW-0378">Hydrolase</keyword>
<dbReference type="SUPFAM" id="SSF100950">
    <property type="entry name" value="NagB/RpiA/CoA transferase-like"/>
    <property type="match status" value="1"/>
</dbReference>
<evidence type="ECO:0000256" key="6">
    <source>
        <dbReference type="ARBA" id="ARBA00020337"/>
    </source>
</evidence>
<dbReference type="GO" id="GO:0017057">
    <property type="term" value="F:6-phosphogluconolactonase activity"/>
    <property type="evidence" value="ECO:0007669"/>
    <property type="project" value="UniProtKB-UniRule"/>
</dbReference>
<dbReference type="InterPro" id="IPR005900">
    <property type="entry name" value="6-phosphogluconolactonase_DevB"/>
</dbReference>
<evidence type="ECO:0000256" key="2">
    <source>
        <dbReference type="ARBA" id="ARBA00002681"/>
    </source>
</evidence>
<evidence type="ECO:0000256" key="3">
    <source>
        <dbReference type="ARBA" id="ARBA00004961"/>
    </source>
</evidence>
<gene>
    <name evidence="7" type="primary">pgl</name>
    <name evidence="9" type="ORF">SAMN04488523_102230</name>
</gene>
<dbReference type="STRING" id="74348.SAMN04488523_102230"/>
<evidence type="ECO:0000313" key="10">
    <source>
        <dbReference type="Proteomes" id="UP000198977"/>
    </source>
</evidence>
<protein>
    <recommendedName>
        <fullName evidence="6 7">6-phosphogluconolactonase</fullName>
        <shortName evidence="7">6PGL</shortName>
        <ecNumber evidence="5 7">3.1.1.31</ecNumber>
    </recommendedName>
</protein>
<proteinExistence type="inferred from homology"/>
<dbReference type="OrthoDB" id="9810967at2"/>
<dbReference type="InterPro" id="IPR039104">
    <property type="entry name" value="6PGL"/>
</dbReference>
<comment type="pathway">
    <text evidence="3 7">Carbohydrate degradation; pentose phosphate pathway; D-ribulose 5-phosphate from D-glucose 6-phosphate (oxidative stage): step 2/3.</text>
</comment>
<dbReference type="UniPathway" id="UPA00115">
    <property type="reaction ID" value="UER00409"/>
</dbReference>
<dbReference type="EC" id="3.1.1.31" evidence="5 7"/>
<keyword evidence="10" id="KW-1185">Reference proteome</keyword>
<organism evidence="9 10">
    <name type="scientific">Sulfitobacter brevis</name>
    <dbReference type="NCBI Taxonomy" id="74348"/>
    <lineage>
        <taxon>Bacteria</taxon>
        <taxon>Pseudomonadati</taxon>
        <taxon>Pseudomonadota</taxon>
        <taxon>Alphaproteobacteria</taxon>
        <taxon>Rhodobacterales</taxon>
        <taxon>Roseobacteraceae</taxon>
        <taxon>Sulfitobacter</taxon>
    </lineage>
</organism>
<dbReference type="Pfam" id="PF01182">
    <property type="entry name" value="Glucosamine_iso"/>
    <property type="match status" value="1"/>
</dbReference>
<dbReference type="CDD" id="cd01400">
    <property type="entry name" value="6PGL"/>
    <property type="match status" value="1"/>
</dbReference>
<comment type="similarity">
    <text evidence="4 7">Belongs to the glucosamine/galactosamine-6-phosphate isomerase family. 6-phosphogluconolactonase subfamily.</text>
</comment>
<dbReference type="Gene3D" id="3.40.50.1360">
    <property type="match status" value="1"/>
</dbReference>
<dbReference type="PANTHER" id="PTHR11054">
    <property type="entry name" value="6-PHOSPHOGLUCONOLACTONASE"/>
    <property type="match status" value="1"/>
</dbReference>